<dbReference type="SUPFAM" id="SSF54791">
    <property type="entry name" value="Eukaryotic type KH-domain (KH-domain type I)"/>
    <property type="match status" value="2"/>
</dbReference>
<dbReference type="SUPFAM" id="SSF47769">
    <property type="entry name" value="SAM/Pointed domain"/>
    <property type="match status" value="1"/>
</dbReference>
<dbReference type="GO" id="GO:0005737">
    <property type="term" value="C:cytoplasm"/>
    <property type="evidence" value="ECO:0007669"/>
    <property type="project" value="TreeGrafter"/>
</dbReference>
<evidence type="ECO:0000256" key="4">
    <source>
        <dbReference type="SAM" id="MobiDB-lite"/>
    </source>
</evidence>
<dbReference type="InterPro" id="IPR047549">
    <property type="entry name" value="BICC1_KH-I_rpt1"/>
</dbReference>
<dbReference type="EMBL" id="OU900095">
    <property type="protein sequence ID" value="CAG9858598.1"/>
    <property type="molecule type" value="Genomic_DNA"/>
</dbReference>
<keyword evidence="7" id="KW-1185">Reference proteome</keyword>
<evidence type="ECO:0000256" key="2">
    <source>
        <dbReference type="ARBA" id="ARBA00022737"/>
    </source>
</evidence>
<evidence type="ECO:0000313" key="6">
    <source>
        <dbReference type="EMBL" id="CAG9858598.1"/>
    </source>
</evidence>
<dbReference type="GO" id="GO:0003723">
    <property type="term" value="F:RNA binding"/>
    <property type="evidence" value="ECO:0007669"/>
    <property type="project" value="UniProtKB-UniRule"/>
</dbReference>
<dbReference type="PANTHER" id="PTHR10627:SF69">
    <property type="entry name" value="PROTEIN BICAUDAL C"/>
    <property type="match status" value="1"/>
</dbReference>
<dbReference type="PROSITE" id="PS50084">
    <property type="entry name" value="KH_TYPE_1"/>
    <property type="match status" value="2"/>
</dbReference>
<feature type="region of interest" description="Disordered" evidence="4">
    <location>
        <begin position="537"/>
        <end position="594"/>
    </location>
</feature>
<feature type="region of interest" description="Disordered" evidence="4">
    <location>
        <begin position="449"/>
        <end position="510"/>
    </location>
</feature>
<organism evidence="6 7">
    <name type="scientific">Phyllotreta striolata</name>
    <name type="common">Striped flea beetle</name>
    <name type="synonym">Crioceris striolata</name>
    <dbReference type="NCBI Taxonomy" id="444603"/>
    <lineage>
        <taxon>Eukaryota</taxon>
        <taxon>Metazoa</taxon>
        <taxon>Ecdysozoa</taxon>
        <taxon>Arthropoda</taxon>
        <taxon>Hexapoda</taxon>
        <taxon>Insecta</taxon>
        <taxon>Pterygota</taxon>
        <taxon>Neoptera</taxon>
        <taxon>Endopterygota</taxon>
        <taxon>Coleoptera</taxon>
        <taxon>Polyphaga</taxon>
        <taxon>Cucujiformia</taxon>
        <taxon>Chrysomeloidea</taxon>
        <taxon>Chrysomelidae</taxon>
        <taxon>Galerucinae</taxon>
        <taxon>Alticini</taxon>
        <taxon>Phyllotreta</taxon>
    </lineage>
</organism>
<dbReference type="GO" id="GO:0010468">
    <property type="term" value="P:regulation of gene expression"/>
    <property type="evidence" value="ECO:0007669"/>
    <property type="project" value="UniProtKB-ARBA"/>
</dbReference>
<evidence type="ECO:0000256" key="3">
    <source>
        <dbReference type="PROSITE-ProRule" id="PRU00117"/>
    </source>
</evidence>
<dbReference type="CDD" id="cd22421">
    <property type="entry name" value="KH-I_BICC1_rpt2"/>
    <property type="match status" value="1"/>
</dbReference>
<dbReference type="CDD" id="cd22420">
    <property type="entry name" value="KH-I_BICC1_rpt1"/>
    <property type="match status" value="1"/>
</dbReference>
<dbReference type="Pfam" id="PF00013">
    <property type="entry name" value="KH_1"/>
    <property type="match status" value="2"/>
</dbReference>
<dbReference type="InterPro" id="IPR004088">
    <property type="entry name" value="KH_dom_type_1"/>
</dbReference>
<feature type="domain" description="SAM" evidence="5">
    <location>
        <begin position="689"/>
        <end position="752"/>
    </location>
</feature>
<sequence length="783" mass="87849">MACSNLPNRVLGFNNKTSDTLSEVSEGTVTSDWPANWDTKEDLKEFLAKLGLKDVADLYQERFRIDRRKLEQMLTGGNDALVPADVFFAKVMEDTDTYITWPNKLKIGAKSKKDPHVRIAGRPEDVKAARDRVKILLDTKCNRITMKMDVSYTDHSHIIGKGGLTIKRVMEETQCHVHFPDSNRSSLIDKSNQVSISGDIRGAENARSRVRQLIPLIFGFELPIMTQNVDATSYIANIQEKYHVQVIFKTRPKLHATLVLVKGQEWEADQVKRATILLMEFMCENLANQIPVQMSMEISPHHHPIVLGKNHTNLKLIMKFTNCRIMFPDAQDPNIPNLKKSNVNISGNIHDVYKARQLLMGSLPLIVIFDLPEEYSMLRKEQIDQVQNNYDVTITIRQKAKNNTKACIIKGVEKNAENIYKARNYILGLDELYVQADIPSSYHLPWAKGEANSHSPQNTSEDSSPPASAWRLPLATSQQSEASYAGAMHQQPSFNCQQQQQHTVGSSGYHSLSYNQMTSSLVDSDQNSDVELHSPVYSAHNSTSSSSISYPRASPSPSPRHSGNKNDFSAMLSNMNFSPGYHGPSVDRRQDSFNLSPDEAQSKRLAGFRAMQEKPTGATYRRPVNSWSGYYISHTSPAPLFETPKRKHQDDEVWSSSPKSYCNTPNAALHTSNILDHTPNTLLKNLATLDCEDLSGVLSSIGLDRYISLFAKNEIDLALFCTLNDKDLFEIGVSTFGARKKMLLTITELNKRSNNFLAAPGAERRVKPLESGSPNFSSPSEKW</sequence>
<dbReference type="Pfam" id="PF24234">
    <property type="entry name" value="KH_BICC1_1st"/>
    <property type="match status" value="1"/>
</dbReference>
<dbReference type="Pfam" id="PF00536">
    <property type="entry name" value="SAM_1"/>
    <property type="match status" value="1"/>
</dbReference>
<feature type="compositionally biased region" description="Polar residues" evidence="4">
    <location>
        <begin position="772"/>
        <end position="783"/>
    </location>
</feature>
<dbReference type="InterPro" id="IPR004087">
    <property type="entry name" value="KH_dom"/>
</dbReference>
<accession>A0A9N9TN85</accession>
<keyword evidence="2" id="KW-0677">Repeat</keyword>
<dbReference type="PANTHER" id="PTHR10627">
    <property type="entry name" value="SCP160"/>
    <property type="match status" value="1"/>
</dbReference>
<feature type="compositionally biased region" description="Polar residues" evidence="4">
    <location>
        <begin position="452"/>
        <end position="466"/>
    </location>
</feature>
<name>A0A9N9TN85_PHYSR</name>
<dbReference type="PROSITE" id="PS50105">
    <property type="entry name" value="SAM_DOMAIN"/>
    <property type="match status" value="1"/>
</dbReference>
<feature type="region of interest" description="Disordered" evidence="4">
    <location>
        <begin position="764"/>
        <end position="783"/>
    </location>
</feature>
<dbReference type="InterPro" id="IPR054727">
    <property type="entry name" value="BICC1_KH"/>
</dbReference>
<evidence type="ECO:0000256" key="1">
    <source>
        <dbReference type="ARBA" id="ARBA00007662"/>
    </source>
</evidence>
<evidence type="ECO:0000313" key="7">
    <source>
        <dbReference type="Proteomes" id="UP001153712"/>
    </source>
</evidence>
<reference evidence="6" key="1">
    <citation type="submission" date="2022-01" db="EMBL/GenBank/DDBJ databases">
        <authorList>
            <person name="King R."/>
        </authorList>
    </citation>
    <scope>NUCLEOTIDE SEQUENCE</scope>
</reference>
<dbReference type="InterPro" id="IPR001660">
    <property type="entry name" value="SAM"/>
</dbReference>
<dbReference type="SMART" id="SM00454">
    <property type="entry name" value="SAM"/>
    <property type="match status" value="1"/>
</dbReference>
<feature type="compositionally biased region" description="Polar residues" evidence="4">
    <location>
        <begin position="565"/>
        <end position="577"/>
    </location>
</feature>
<dbReference type="InterPro" id="IPR047554">
    <property type="entry name" value="BICC1_KH-I_rpt2"/>
</dbReference>
<dbReference type="InterPro" id="IPR036612">
    <property type="entry name" value="KH_dom_type_1_sf"/>
</dbReference>
<feature type="compositionally biased region" description="Low complexity" evidence="4">
    <location>
        <begin position="490"/>
        <end position="501"/>
    </location>
</feature>
<evidence type="ECO:0000259" key="5">
    <source>
        <dbReference type="PROSITE" id="PS50105"/>
    </source>
</evidence>
<dbReference type="InterPro" id="IPR013761">
    <property type="entry name" value="SAM/pointed_sf"/>
</dbReference>
<keyword evidence="3" id="KW-0694">RNA-binding</keyword>
<dbReference type="Gene3D" id="1.10.150.50">
    <property type="entry name" value="Transcription Factor, Ets-1"/>
    <property type="match status" value="1"/>
</dbReference>
<protein>
    <recommendedName>
        <fullName evidence="5">SAM domain-containing protein</fullName>
    </recommendedName>
</protein>
<dbReference type="Pfam" id="PF22985">
    <property type="entry name" value="KH_BICC1"/>
    <property type="match status" value="2"/>
</dbReference>
<comment type="similarity">
    <text evidence="1">Belongs to the BicC family.</text>
</comment>
<dbReference type="AlphaFoldDB" id="A0A9N9TN85"/>
<dbReference type="Gene3D" id="3.30.310.270">
    <property type="match status" value="2"/>
</dbReference>
<dbReference type="Proteomes" id="UP001153712">
    <property type="component" value="Chromosome 2"/>
</dbReference>
<feature type="compositionally biased region" description="Low complexity" evidence="4">
    <location>
        <begin position="537"/>
        <end position="561"/>
    </location>
</feature>
<dbReference type="SMART" id="SM00322">
    <property type="entry name" value="KH"/>
    <property type="match status" value="2"/>
</dbReference>
<dbReference type="OrthoDB" id="271862at2759"/>
<gene>
    <name evidence="6" type="ORF">PHYEVI_LOCUS4987</name>
</gene>
<proteinExistence type="inferred from homology"/>